<dbReference type="EMBL" id="WSZM01000124">
    <property type="protein sequence ID" value="KAF4041428.1"/>
    <property type="molecule type" value="Genomic_DNA"/>
</dbReference>
<feature type="compositionally biased region" description="Basic and acidic residues" evidence="2">
    <location>
        <begin position="128"/>
        <end position="138"/>
    </location>
</feature>
<proteinExistence type="predicted"/>
<feature type="coiled-coil region" evidence="1">
    <location>
        <begin position="962"/>
        <end position="996"/>
    </location>
</feature>
<reference evidence="3" key="1">
    <citation type="submission" date="2020-04" db="EMBL/GenBank/DDBJ databases">
        <title>Hybrid Assembly of Korean Phytophthora infestans isolates.</title>
        <authorList>
            <person name="Prokchorchik M."/>
            <person name="Lee Y."/>
            <person name="Seo J."/>
            <person name="Cho J.-H."/>
            <person name="Park Y.-E."/>
            <person name="Jang D.-C."/>
            <person name="Im J.-S."/>
            <person name="Choi J.-G."/>
            <person name="Park H.-J."/>
            <person name="Lee G.-B."/>
            <person name="Lee Y.-G."/>
            <person name="Hong S.-Y."/>
            <person name="Cho K."/>
            <person name="Sohn K.H."/>
        </authorList>
    </citation>
    <scope>NUCLEOTIDE SEQUENCE</scope>
    <source>
        <strain evidence="3">KR_1_A1</strain>
    </source>
</reference>
<accession>A0A833SXR2</accession>
<keyword evidence="1" id="KW-0175">Coiled coil</keyword>
<protein>
    <submittedName>
        <fullName evidence="3">Uncharacterized protein</fullName>
    </submittedName>
</protein>
<evidence type="ECO:0000256" key="1">
    <source>
        <dbReference type="SAM" id="Coils"/>
    </source>
</evidence>
<comment type="caution">
    <text evidence="3">The sequence shown here is derived from an EMBL/GenBank/DDBJ whole genome shotgun (WGS) entry which is preliminary data.</text>
</comment>
<feature type="coiled-coil region" evidence="1">
    <location>
        <begin position="142"/>
        <end position="186"/>
    </location>
</feature>
<dbReference type="Proteomes" id="UP000602510">
    <property type="component" value="Unassembled WGS sequence"/>
</dbReference>
<evidence type="ECO:0000256" key="2">
    <source>
        <dbReference type="SAM" id="MobiDB-lite"/>
    </source>
</evidence>
<feature type="coiled-coil region" evidence="1">
    <location>
        <begin position="1206"/>
        <end position="1261"/>
    </location>
</feature>
<name>A0A833SXR2_PHYIN</name>
<organism evidence="3 4">
    <name type="scientific">Phytophthora infestans</name>
    <name type="common">Potato late blight agent</name>
    <name type="synonym">Botrytis infestans</name>
    <dbReference type="NCBI Taxonomy" id="4787"/>
    <lineage>
        <taxon>Eukaryota</taxon>
        <taxon>Sar</taxon>
        <taxon>Stramenopiles</taxon>
        <taxon>Oomycota</taxon>
        <taxon>Peronosporomycetes</taxon>
        <taxon>Peronosporales</taxon>
        <taxon>Peronosporaceae</taxon>
        <taxon>Phytophthora</taxon>
    </lineage>
</organism>
<gene>
    <name evidence="3" type="ORF">GN244_ATG06283</name>
</gene>
<feature type="coiled-coil region" evidence="1">
    <location>
        <begin position="1034"/>
        <end position="1093"/>
    </location>
</feature>
<feature type="region of interest" description="Disordered" evidence="2">
    <location>
        <begin position="113"/>
        <end position="138"/>
    </location>
</feature>
<keyword evidence="4" id="KW-1185">Reference proteome</keyword>
<feature type="region of interest" description="Disordered" evidence="2">
    <location>
        <begin position="778"/>
        <end position="797"/>
    </location>
</feature>
<evidence type="ECO:0000313" key="3">
    <source>
        <dbReference type="EMBL" id="KAF4041428.1"/>
    </source>
</evidence>
<feature type="coiled-coil region" evidence="1">
    <location>
        <begin position="1290"/>
        <end position="1341"/>
    </location>
</feature>
<feature type="coiled-coil region" evidence="1">
    <location>
        <begin position="1436"/>
        <end position="1506"/>
    </location>
</feature>
<sequence length="1615" mass="186454">MAMKGIDTGQGDERDVPCALQSDLREATGMDRWTGFLQVYGSFITRELTQQHPQFARALCQLERDTRLEQERQSAQILATLRVKDARISELQKVVSEQREQLDVVLDELERRETKEDAAAQTEGGVKATKEIDTQTENREEEKGVLVVLEKLERELKTLEDKNLTLEKELQQRVKRTEKREKLEDNDEIKNCLETLQRGIQAMDLSCGCVDNPLTFYVGVPEAATMSTCVNLEHRLEAQSVRLEHVQECLYLWRDAAMQLIKRQECSDHGEWSAPLVTPATITGPDDRIKPHCSVALRGALSQMRKHLFQPRHCDEHYVVKEFVRALGNGKNGVKDAAKMVRKWAGWEAKHLDEVRSLRRSFTEERAVDRSRKTALFKRIDQLERRELDLQAEVNALRQKRKLHVDRTAQMPQNLPFWKLRNASIAADKRECLTYPQLLARLATMEQSLLAKDEQLSAANETIRALSVASDTVGSCDSVRRLSMELQRVVKQKFDFFQRREQDLVTVSRYFEMEKTCLQLQSRLEVEKKQVAILKAAKEVCDNERDELLMKVEKLETETLLATINGAPLLRNNKQTNDDDNATLFMLKRLRLVDDDRNMLRAHLRRYRQQVALQRQDCEQTKSVEELTTFMNIVEEYHQKCVDTFKEFLDRHDTTEYSSKGSPEWDVFLSHYEALWVAFNVLYTFLGHSYGTGQEDSVLVSRLEAFELEVIERDEKIMLLQQELMNQRGSDSQDEYYSHNFRSDRVELMNESLTEGIQNSPTSKDMSKVKDPFLASVKPQTPADRTSGNGCDNEAALPDNSALMEDRKRMSLELEECLAKCAYLTSQNSKLAGRLKTAKETNEQHLKEQEELRTKLSARRSETTLEFKQTIKEDRDQGTASSVHTSHIEDTAQEDNESCAKNASHQEYEALREQLASREQENLALVQSLCTIKDKCAHMEAIHQKELRLKAAEHAESMESYMSTVNETLSCIESDRNRLEEENSQLRLSVQQLEVDRAQNKLKQSQRCTVGTNTELKFDMDIYTQEKVTLTTRIGDLELQLARERKLVEALEQKKIRQIQHEQQVESDIKNEALKAQQEYEKHSEILQKWREKLRHEFDDYQAVQRAFQQESDKRIEFLSACIEEFARATEVGKTLSTQELYDVVMELSKQHKSRTEDQKYAAFCREDVSLNSDTEQKEPEMSEAMWWKVRAFKMEAYVRSAMLQNDTFEDTIRQLEVSMSNVKQELASRLSREAQLVSQLTALKSELATTKEQAASIAENYQLASVELEKRQGEASTRGDETQRTRMAIQRKTELLSQQKAKVSSLQQELEQASKKLERLTTAEKQTAVLQQKAKEHTQQLLQARQCYEQCHNDNIQLSLHLEKTKTRHASIVTRLKAARAESANLRTELKNSVKVGTKGANSSDNQVEMNVSVASLAEETRALKRRVLQKQDVIVSYKAKLTEYEAQLERQRETMVKLARTNRELQQGQRQRQQQEQEYISSVHAKLETQLGAKQEQLDGLRASVYDSFEAFVYCQPPSLTKTSSSSDGLLDSPLTEDKDDKLFAIRRWTDFSVNDLEELRLTRDPLRPQENEHGRLRRKIAGTALQEVERALEANPEDCRAEICELLQCLYK</sequence>
<feature type="coiled-coil region" evidence="1">
    <location>
        <begin position="373"/>
        <end position="400"/>
    </location>
</feature>
<evidence type="ECO:0000313" key="4">
    <source>
        <dbReference type="Proteomes" id="UP000602510"/>
    </source>
</evidence>